<dbReference type="SMART" id="SM00382">
    <property type="entry name" value="AAA"/>
    <property type="match status" value="1"/>
</dbReference>
<comment type="caution">
    <text evidence="11">The sequence shown here is derived from an EMBL/GenBank/DDBJ whole genome shotgun (WGS) entry which is preliminary data.</text>
</comment>
<dbReference type="Pfam" id="PF00005">
    <property type="entry name" value="ABC_tran"/>
    <property type="match status" value="1"/>
</dbReference>
<dbReference type="InterPro" id="IPR005074">
    <property type="entry name" value="Peptidase_C39"/>
</dbReference>
<dbReference type="SUPFAM" id="SSF90123">
    <property type="entry name" value="ABC transporter transmembrane region"/>
    <property type="match status" value="1"/>
</dbReference>
<feature type="transmembrane region" description="Helical" evidence="7">
    <location>
        <begin position="171"/>
        <end position="195"/>
    </location>
</feature>
<evidence type="ECO:0000256" key="2">
    <source>
        <dbReference type="ARBA" id="ARBA00022692"/>
    </source>
</evidence>
<feature type="transmembrane region" description="Helical" evidence="7">
    <location>
        <begin position="305"/>
        <end position="324"/>
    </location>
</feature>
<dbReference type="Pfam" id="PF03412">
    <property type="entry name" value="Peptidase_C39"/>
    <property type="match status" value="1"/>
</dbReference>
<dbReference type="Gene3D" id="3.90.70.10">
    <property type="entry name" value="Cysteine proteinases"/>
    <property type="match status" value="1"/>
</dbReference>
<dbReference type="InterPro" id="IPR003439">
    <property type="entry name" value="ABC_transporter-like_ATP-bd"/>
</dbReference>
<dbReference type="Gene3D" id="1.20.1560.10">
    <property type="entry name" value="ABC transporter type 1, transmembrane domain"/>
    <property type="match status" value="1"/>
</dbReference>
<evidence type="ECO:0000259" key="8">
    <source>
        <dbReference type="PROSITE" id="PS50893"/>
    </source>
</evidence>
<dbReference type="PROSITE" id="PS50990">
    <property type="entry name" value="PEPTIDASE_C39"/>
    <property type="match status" value="1"/>
</dbReference>
<dbReference type="PROSITE" id="PS50929">
    <property type="entry name" value="ABC_TM1F"/>
    <property type="match status" value="1"/>
</dbReference>
<evidence type="ECO:0000256" key="6">
    <source>
        <dbReference type="ARBA" id="ARBA00023136"/>
    </source>
</evidence>
<evidence type="ECO:0000256" key="3">
    <source>
        <dbReference type="ARBA" id="ARBA00022741"/>
    </source>
</evidence>
<dbReference type="CDD" id="cd18567">
    <property type="entry name" value="ABC_6TM_CvaB_RaxB_like"/>
    <property type="match status" value="1"/>
</dbReference>
<dbReference type="EMBL" id="JAUFPT010000059">
    <property type="protein sequence ID" value="MDN3572519.1"/>
    <property type="molecule type" value="Genomic_DNA"/>
</dbReference>
<dbReference type="RefSeq" id="WP_238292275.1">
    <property type="nucleotide sequence ID" value="NZ_BPQS01000052.1"/>
</dbReference>
<name>A0ABT8AT42_9HYPH</name>
<evidence type="ECO:0000256" key="1">
    <source>
        <dbReference type="ARBA" id="ARBA00004651"/>
    </source>
</evidence>
<evidence type="ECO:0000256" key="7">
    <source>
        <dbReference type="SAM" id="Phobius"/>
    </source>
</evidence>
<reference evidence="12" key="1">
    <citation type="journal article" date="2019" name="Int. J. Syst. Evol. Microbiol.">
        <title>The Global Catalogue of Microorganisms (GCM) 10K type strain sequencing project: providing services to taxonomists for standard genome sequencing and annotation.</title>
        <authorList>
            <consortium name="The Broad Institute Genomics Platform"/>
            <consortium name="The Broad Institute Genome Sequencing Center for Infectious Disease"/>
            <person name="Wu L."/>
            <person name="Ma J."/>
        </authorList>
    </citation>
    <scope>NUCLEOTIDE SEQUENCE [LARGE SCALE GENOMIC DNA]</scope>
    <source>
        <strain evidence="12">CECT 7806</strain>
    </source>
</reference>
<organism evidence="11 12">
    <name type="scientific">Methylobacterium longum</name>
    <dbReference type="NCBI Taxonomy" id="767694"/>
    <lineage>
        <taxon>Bacteria</taxon>
        <taxon>Pseudomonadati</taxon>
        <taxon>Pseudomonadota</taxon>
        <taxon>Alphaproteobacteria</taxon>
        <taxon>Hyphomicrobiales</taxon>
        <taxon>Methylobacteriaceae</taxon>
        <taxon>Methylobacterium</taxon>
    </lineage>
</organism>
<dbReference type="InterPro" id="IPR011527">
    <property type="entry name" value="ABC1_TM_dom"/>
</dbReference>
<evidence type="ECO:0000256" key="5">
    <source>
        <dbReference type="ARBA" id="ARBA00022989"/>
    </source>
</evidence>
<dbReference type="InterPro" id="IPR036640">
    <property type="entry name" value="ABC1_TM_sf"/>
</dbReference>
<dbReference type="SUPFAM" id="SSF52540">
    <property type="entry name" value="P-loop containing nucleoside triphosphate hydrolases"/>
    <property type="match status" value="1"/>
</dbReference>
<protein>
    <submittedName>
        <fullName evidence="11">Peptidase domain-containing ABC transporter</fullName>
    </submittedName>
</protein>
<dbReference type="InterPro" id="IPR027417">
    <property type="entry name" value="P-loop_NTPase"/>
</dbReference>
<evidence type="ECO:0000313" key="11">
    <source>
        <dbReference type="EMBL" id="MDN3572519.1"/>
    </source>
</evidence>
<keyword evidence="12" id="KW-1185">Reference proteome</keyword>
<feature type="transmembrane region" description="Helical" evidence="7">
    <location>
        <begin position="207"/>
        <end position="228"/>
    </location>
</feature>
<dbReference type="Proteomes" id="UP001244297">
    <property type="component" value="Unassembled WGS sequence"/>
</dbReference>
<evidence type="ECO:0000313" key="12">
    <source>
        <dbReference type="Proteomes" id="UP001244297"/>
    </source>
</evidence>
<gene>
    <name evidence="11" type="ORF">QWZ18_18040</name>
</gene>
<comment type="subcellular location">
    <subcellularLocation>
        <location evidence="1">Cell membrane</location>
        <topology evidence="1">Multi-pass membrane protein</topology>
    </subcellularLocation>
</comment>
<keyword evidence="5 7" id="KW-1133">Transmembrane helix</keyword>
<dbReference type="PANTHER" id="PTHR24221">
    <property type="entry name" value="ATP-BINDING CASSETTE SUB-FAMILY B"/>
    <property type="match status" value="1"/>
</dbReference>
<feature type="domain" description="Peptidase C39" evidence="10">
    <location>
        <begin position="20"/>
        <end position="140"/>
    </location>
</feature>
<evidence type="ECO:0000256" key="4">
    <source>
        <dbReference type="ARBA" id="ARBA00022840"/>
    </source>
</evidence>
<feature type="domain" description="ABC transporter" evidence="8">
    <location>
        <begin position="486"/>
        <end position="718"/>
    </location>
</feature>
<dbReference type="Gene3D" id="3.40.50.300">
    <property type="entry name" value="P-loop containing nucleotide triphosphate hydrolases"/>
    <property type="match status" value="1"/>
</dbReference>
<keyword evidence="3" id="KW-0547">Nucleotide-binding</keyword>
<proteinExistence type="predicted"/>
<evidence type="ECO:0000259" key="10">
    <source>
        <dbReference type="PROSITE" id="PS50990"/>
    </source>
</evidence>
<feature type="transmembrane region" description="Helical" evidence="7">
    <location>
        <begin position="396"/>
        <end position="418"/>
    </location>
</feature>
<keyword evidence="6 7" id="KW-0472">Membrane</keyword>
<keyword evidence="4" id="KW-0067">ATP-binding</keyword>
<dbReference type="InterPro" id="IPR039421">
    <property type="entry name" value="Type_1_exporter"/>
</dbReference>
<evidence type="ECO:0000259" key="9">
    <source>
        <dbReference type="PROSITE" id="PS50929"/>
    </source>
</evidence>
<dbReference type="PROSITE" id="PS50893">
    <property type="entry name" value="ABC_TRANSPORTER_2"/>
    <property type="match status" value="1"/>
</dbReference>
<dbReference type="InterPro" id="IPR003593">
    <property type="entry name" value="AAA+_ATPase"/>
</dbReference>
<keyword evidence="2 7" id="KW-0812">Transmembrane</keyword>
<dbReference type="Pfam" id="PF00664">
    <property type="entry name" value="ABC_membrane"/>
    <property type="match status" value="1"/>
</dbReference>
<feature type="transmembrane region" description="Helical" evidence="7">
    <location>
        <begin position="281"/>
        <end position="299"/>
    </location>
</feature>
<sequence>MAEWLKRVLAHRRAVRPVAQSEAKECGLACLAMIANVHRHDIDLSYLRALFPLSQSGMSLGDIVEVAEGLGLDANGFALSNVGELTSVALPAILHWNGNHFVVLERIRAGRYHVHDPEFGLRIYDRADMERLFSGVVLEFQPRMDFARLTAERRLGFVEVFRATRGLGNTVWQISLVSLAIALLALGMPVLLEIALDVVIPQVDLDLLRVLAIGLAAMMVFEAVGRWLRDAIVLRSSTLLQLQFTRNVVGHAFRLPLGYFERRHPGDFAVRVDSIDHIKTFLVGGLVTAVADTATSLLLVGLMTYYAPLMAGVTLLTLVAVLIARAVTFPALRRHTAASLEARSEEQARLLDGLRGVAALKAHNATDLFAMRWFESFTRFANTDFRARHATIDAELFMHVVIATSTVTTLYMGVGAVIGNSLTIGSLYAFFALRGDFFERVNRLTVNLMHLSVMRVHFQRLDDLVGQDPEPGAAGVRIHRAVRWSVALDGVRIQFGRADAPLLVDVNLTVDVAGGESIAIMGASGSGKSSLLKVLASLHDPAAGRLSVDGTTLDQFGRREFRANLGVVFADDGLFAGTVADNLVLFDPSVTRTQMEDALDQVGLGAAVDALPQGFATLVSEESGLLSTGQRRRLLVARALCRRPRLLLLDEVTANLDPETERALVEGLRHVAAAKVYVTHSPHVLACVDRVVRVANGRLVTEADPDRTARAAGRLPELA</sequence>
<feature type="domain" description="ABC transmembrane type-1" evidence="9">
    <location>
        <begin position="172"/>
        <end position="451"/>
    </location>
</feature>
<dbReference type="PANTHER" id="PTHR24221:SF606">
    <property type="entry name" value="COLICIN V SECRETION-PROCESSING ATP-BINDING PROTEIN"/>
    <property type="match status" value="1"/>
</dbReference>
<accession>A0ABT8AT42</accession>